<dbReference type="InterPro" id="IPR050990">
    <property type="entry name" value="UPF0237/GcvR_regulator"/>
</dbReference>
<dbReference type="STRING" id="1203554.HMPREF1476_01934"/>
<dbReference type="PANTHER" id="PTHR34875:SF6">
    <property type="entry name" value="UPF0237 PROTEIN MJ1558"/>
    <property type="match status" value="1"/>
</dbReference>
<sequence>MTEAQPAQTTEINDGLHRTNVAVFGLDRPGIVAVVSNALTRRGVNLEQVNQMALHGQFALMCVIQKPAGLSNEQIQQELEAEIARRKFDLAVMVIDFKAPTPQPESEPYVVSVWGTDRNDIIANFSRIFAEQKINIESLRAFPIEDGMSLQVFEVSIPLNVDRRALHRVMIDRARAMNLRCNLQHRDIFEAIHRVKVE</sequence>
<dbReference type="InterPro" id="IPR045865">
    <property type="entry name" value="ACT-like_dom_sf"/>
</dbReference>
<dbReference type="RefSeq" id="WP_005431882.1">
    <property type="nucleotide sequence ID" value="NZ_KE150480.1"/>
</dbReference>
<dbReference type="AlphaFoldDB" id="S3CBH6"/>
<gene>
    <name evidence="2" type="ORF">HMPREF1476_01934</name>
</gene>
<dbReference type="HOGENOM" id="CLU_095322_1_0_4"/>
<evidence type="ECO:0000313" key="3">
    <source>
        <dbReference type="Proteomes" id="UP000014400"/>
    </source>
</evidence>
<dbReference type="SUPFAM" id="SSF55021">
    <property type="entry name" value="ACT-like"/>
    <property type="match status" value="2"/>
</dbReference>
<reference evidence="2 3" key="1">
    <citation type="submission" date="2013-04" db="EMBL/GenBank/DDBJ databases">
        <title>The Genome Sequence of Sutterella wadsworthensis HGA0223.</title>
        <authorList>
            <consortium name="The Broad Institute Genomics Platform"/>
            <person name="Earl A."/>
            <person name="Ward D."/>
            <person name="Feldgarden M."/>
            <person name="Gevers D."/>
            <person name="Schmidt T.M."/>
            <person name="Dover J."/>
            <person name="Dai D."/>
            <person name="Walker B."/>
            <person name="Young S."/>
            <person name="Zeng Q."/>
            <person name="Gargeya S."/>
            <person name="Fitzgerald M."/>
            <person name="Haas B."/>
            <person name="Abouelleil A."/>
            <person name="Allen A.W."/>
            <person name="Alvarado L."/>
            <person name="Arachchi H.M."/>
            <person name="Berlin A.M."/>
            <person name="Chapman S.B."/>
            <person name="Gainer-Dewar J."/>
            <person name="Goldberg J."/>
            <person name="Griggs A."/>
            <person name="Gujja S."/>
            <person name="Hansen M."/>
            <person name="Howarth C."/>
            <person name="Imamovic A."/>
            <person name="Ireland A."/>
            <person name="Larimer J."/>
            <person name="McCowan C."/>
            <person name="Murphy C."/>
            <person name="Pearson M."/>
            <person name="Poon T.W."/>
            <person name="Priest M."/>
            <person name="Roberts A."/>
            <person name="Saif S."/>
            <person name="Shea T."/>
            <person name="Sisk P."/>
            <person name="Sykes S."/>
            <person name="Wortman J."/>
            <person name="Nusbaum C."/>
            <person name="Birren B."/>
        </authorList>
    </citation>
    <scope>NUCLEOTIDE SEQUENCE [LARGE SCALE GENOMIC DNA]</scope>
    <source>
        <strain evidence="2 3">HGA0223</strain>
    </source>
</reference>
<feature type="domain" description="ACT" evidence="1">
    <location>
        <begin position="20"/>
        <end position="97"/>
    </location>
</feature>
<evidence type="ECO:0000259" key="1">
    <source>
        <dbReference type="PROSITE" id="PS51671"/>
    </source>
</evidence>
<dbReference type="Gene3D" id="3.30.70.260">
    <property type="match status" value="2"/>
</dbReference>
<organism evidence="2 3">
    <name type="scientific">Sutterella wadsworthensis HGA0223</name>
    <dbReference type="NCBI Taxonomy" id="1203554"/>
    <lineage>
        <taxon>Bacteria</taxon>
        <taxon>Pseudomonadati</taxon>
        <taxon>Pseudomonadota</taxon>
        <taxon>Betaproteobacteria</taxon>
        <taxon>Burkholderiales</taxon>
        <taxon>Sutterellaceae</taxon>
        <taxon>Sutterella</taxon>
    </lineage>
</organism>
<protein>
    <recommendedName>
        <fullName evidence="1">ACT domain-containing protein</fullName>
    </recommendedName>
</protein>
<dbReference type="PATRIC" id="fig|1203554.3.peg.2017"/>
<accession>S3CBH6</accession>
<dbReference type="Proteomes" id="UP000014400">
    <property type="component" value="Unassembled WGS sequence"/>
</dbReference>
<feature type="domain" description="ACT" evidence="1">
    <location>
        <begin position="110"/>
        <end position="188"/>
    </location>
</feature>
<comment type="caution">
    <text evidence="2">The sequence shown here is derived from an EMBL/GenBank/DDBJ whole genome shotgun (WGS) entry which is preliminary data.</text>
</comment>
<dbReference type="EMBL" id="ATCF01000028">
    <property type="protein sequence ID" value="EPD97989.1"/>
    <property type="molecule type" value="Genomic_DNA"/>
</dbReference>
<dbReference type="eggNOG" id="COG2716">
    <property type="taxonomic scope" value="Bacteria"/>
</dbReference>
<name>S3CBH6_9BURK</name>
<dbReference type="Pfam" id="PF13740">
    <property type="entry name" value="ACT_6"/>
    <property type="match status" value="1"/>
</dbReference>
<dbReference type="GeneID" id="64060224"/>
<dbReference type="PROSITE" id="PS51671">
    <property type="entry name" value="ACT"/>
    <property type="match status" value="2"/>
</dbReference>
<dbReference type="InterPro" id="IPR002912">
    <property type="entry name" value="ACT_dom"/>
</dbReference>
<dbReference type="PANTHER" id="PTHR34875">
    <property type="entry name" value="UPF0237 PROTEIN MJ1558"/>
    <property type="match status" value="1"/>
</dbReference>
<evidence type="ECO:0000313" key="2">
    <source>
        <dbReference type="EMBL" id="EPD97989.1"/>
    </source>
</evidence>
<keyword evidence="3" id="KW-1185">Reference proteome</keyword>
<proteinExistence type="predicted"/>